<accession>A0A5B0BJQ2</accession>
<proteinExistence type="predicted"/>
<protein>
    <submittedName>
        <fullName evidence="1">Uncharacterized protein</fullName>
    </submittedName>
</protein>
<dbReference type="RefSeq" id="WP_149509885.1">
    <property type="nucleotide sequence ID" value="NZ_VDFC01000012.1"/>
</dbReference>
<organism evidence="1 2">
    <name type="scientific">Streptomyces apricus</name>
    <dbReference type="NCBI Taxonomy" id="1828112"/>
    <lineage>
        <taxon>Bacteria</taxon>
        <taxon>Bacillati</taxon>
        <taxon>Actinomycetota</taxon>
        <taxon>Actinomycetes</taxon>
        <taxon>Kitasatosporales</taxon>
        <taxon>Streptomycetaceae</taxon>
        <taxon>Streptomyces</taxon>
    </lineage>
</organism>
<reference evidence="1 2" key="1">
    <citation type="submission" date="2019-05" db="EMBL/GenBank/DDBJ databases">
        <authorList>
            <person name="Hariharan J."/>
            <person name="Choudoir M.J."/>
            <person name="Diebold P."/>
            <person name="Panke-Buisse K."/>
            <person name="Buckley D.H."/>
        </authorList>
    </citation>
    <scope>NUCLEOTIDE SEQUENCE [LARGE SCALE GENOMIC DNA]</scope>
    <source>
        <strain evidence="1 2">SUN51</strain>
    </source>
</reference>
<evidence type="ECO:0000313" key="2">
    <source>
        <dbReference type="Proteomes" id="UP000324965"/>
    </source>
</evidence>
<gene>
    <name evidence="1" type="ORF">FGF04_04405</name>
</gene>
<evidence type="ECO:0000313" key="1">
    <source>
        <dbReference type="EMBL" id="KAA0941886.1"/>
    </source>
</evidence>
<dbReference type="Proteomes" id="UP000324965">
    <property type="component" value="Unassembled WGS sequence"/>
</dbReference>
<sequence>MTTDNQNEPLSVYRLLPGLGEFRTLSLEEYAHRKLIRWLRTGSPADLPEELRAEWVGDPRLRPTDFPCGYPGAPVFGRRIVDLLRDELHAAGRCLPVVPEGAVKKDPPDYLLYAVDKVVDCVDVRRSSKPKKGTGQMKVTVFRPDAVPAGLPAFRVPEYPGAVHWNGWMVERLRGLLGDDLEARLVWSEDRSRTPHPDPWGF</sequence>
<name>A0A5B0BJQ2_9ACTN</name>
<dbReference type="EMBL" id="VDFC01000012">
    <property type="protein sequence ID" value="KAA0941886.1"/>
    <property type="molecule type" value="Genomic_DNA"/>
</dbReference>
<keyword evidence="2" id="KW-1185">Reference proteome</keyword>
<comment type="caution">
    <text evidence="1">The sequence shown here is derived from an EMBL/GenBank/DDBJ whole genome shotgun (WGS) entry which is preliminary data.</text>
</comment>
<dbReference type="AlphaFoldDB" id="A0A5B0BJQ2"/>
<dbReference type="OrthoDB" id="4128951at2"/>